<reference evidence="2" key="1">
    <citation type="submission" date="2020-11" db="EMBL/GenBank/DDBJ databases">
        <authorList>
            <consortium name="DOE Joint Genome Institute"/>
            <person name="Ahrendt S."/>
            <person name="Riley R."/>
            <person name="Andreopoulos W."/>
            <person name="LaButti K."/>
            <person name="Pangilinan J."/>
            <person name="Ruiz-duenas F.J."/>
            <person name="Barrasa J.M."/>
            <person name="Sanchez-Garcia M."/>
            <person name="Camarero S."/>
            <person name="Miyauchi S."/>
            <person name="Serrano A."/>
            <person name="Linde D."/>
            <person name="Babiker R."/>
            <person name="Drula E."/>
            <person name="Ayuso-Fernandez I."/>
            <person name="Pacheco R."/>
            <person name="Padilla G."/>
            <person name="Ferreira P."/>
            <person name="Barriuso J."/>
            <person name="Kellner H."/>
            <person name="Castanera R."/>
            <person name="Alfaro M."/>
            <person name="Ramirez L."/>
            <person name="Pisabarro A.G."/>
            <person name="Kuo A."/>
            <person name="Tritt A."/>
            <person name="Lipzen A."/>
            <person name="He G."/>
            <person name="Yan M."/>
            <person name="Ng V."/>
            <person name="Cullen D."/>
            <person name="Martin F."/>
            <person name="Rosso M.-N."/>
            <person name="Henrissat B."/>
            <person name="Hibbett D."/>
            <person name="Martinez A.T."/>
            <person name="Grigoriev I.V."/>
        </authorList>
    </citation>
    <scope>NUCLEOTIDE SEQUENCE</scope>
    <source>
        <strain evidence="2">AH 44721</strain>
    </source>
</reference>
<evidence type="ECO:0000313" key="3">
    <source>
        <dbReference type="Proteomes" id="UP000724874"/>
    </source>
</evidence>
<keyword evidence="3" id="KW-1185">Reference proteome</keyword>
<keyword evidence="1" id="KW-0732">Signal</keyword>
<dbReference type="AlphaFoldDB" id="A0A9P5TR84"/>
<evidence type="ECO:0000313" key="2">
    <source>
        <dbReference type="EMBL" id="KAF8905235.1"/>
    </source>
</evidence>
<evidence type="ECO:0000256" key="1">
    <source>
        <dbReference type="SAM" id="SignalP"/>
    </source>
</evidence>
<protein>
    <recommendedName>
        <fullName evidence="4">Secreted protein</fullName>
    </recommendedName>
</protein>
<gene>
    <name evidence="2" type="ORF">CPB84DRAFT_1771976</name>
</gene>
<proteinExistence type="predicted"/>
<sequence length="92" mass="10361">MFTSICTAAMLGLCNAAHNTAVTRTTGGTSVARFHFIPMVRSNIADLYYCAQSISNHFVYDQNTDSKNPIRNAMSRWNPFSRNLLTLVRTER</sequence>
<comment type="caution">
    <text evidence="2">The sequence shown here is derived from an EMBL/GenBank/DDBJ whole genome shotgun (WGS) entry which is preliminary data.</text>
</comment>
<accession>A0A9P5TR84</accession>
<feature type="chain" id="PRO_5040282800" description="Secreted protein" evidence="1">
    <location>
        <begin position="17"/>
        <end position="92"/>
    </location>
</feature>
<dbReference type="Proteomes" id="UP000724874">
    <property type="component" value="Unassembled WGS sequence"/>
</dbReference>
<organism evidence="2 3">
    <name type="scientific">Gymnopilus junonius</name>
    <name type="common">Spectacular rustgill mushroom</name>
    <name type="synonym">Gymnopilus spectabilis subsp. junonius</name>
    <dbReference type="NCBI Taxonomy" id="109634"/>
    <lineage>
        <taxon>Eukaryota</taxon>
        <taxon>Fungi</taxon>
        <taxon>Dikarya</taxon>
        <taxon>Basidiomycota</taxon>
        <taxon>Agaricomycotina</taxon>
        <taxon>Agaricomycetes</taxon>
        <taxon>Agaricomycetidae</taxon>
        <taxon>Agaricales</taxon>
        <taxon>Agaricineae</taxon>
        <taxon>Hymenogastraceae</taxon>
        <taxon>Gymnopilus</taxon>
    </lineage>
</organism>
<name>A0A9P5TR84_GYMJU</name>
<evidence type="ECO:0008006" key="4">
    <source>
        <dbReference type="Google" id="ProtNLM"/>
    </source>
</evidence>
<dbReference type="EMBL" id="JADNYJ010000023">
    <property type="protein sequence ID" value="KAF8905235.1"/>
    <property type="molecule type" value="Genomic_DNA"/>
</dbReference>
<feature type="signal peptide" evidence="1">
    <location>
        <begin position="1"/>
        <end position="16"/>
    </location>
</feature>